<evidence type="ECO:0008006" key="5">
    <source>
        <dbReference type="Google" id="ProtNLM"/>
    </source>
</evidence>
<proteinExistence type="predicted"/>
<dbReference type="Proteomes" id="UP001596039">
    <property type="component" value="Unassembled WGS sequence"/>
</dbReference>
<feature type="chain" id="PRO_5046164050" description="Lipoprotein" evidence="2">
    <location>
        <begin position="29"/>
        <end position="173"/>
    </location>
</feature>
<evidence type="ECO:0000313" key="3">
    <source>
        <dbReference type="EMBL" id="MFC5503367.1"/>
    </source>
</evidence>
<keyword evidence="2" id="KW-0732">Signal</keyword>
<feature type="compositionally biased region" description="Polar residues" evidence="1">
    <location>
        <begin position="112"/>
        <end position="122"/>
    </location>
</feature>
<comment type="caution">
    <text evidence="3">The sequence shown here is derived from an EMBL/GenBank/DDBJ whole genome shotgun (WGS) entry which is preliminary data.</text>
</comment>
<protein>
    <recommendedName>
        <fullName evidence="5">Lipoprotein</fullName>
    </recommendedName>
</protein>
<feature type="compositionally biased region" description="Basic and acidic residues" evidence="1">
    <location>
        <begin position="91"/>
        <end position="110"/>
    </location>
</feature>
<feature type="compositionally biased region" description="Low complexity" evidence="1">
    <location>
        <begin position="49"/>
        <end position="67"/>
    </location>
</feature>
<sequence>MNRVPILAGGAVLAAVVLCCGAVTMASAMGGSAPTSEVLRISGVTTTDPTGNPTSAATAAPTGTATPTPAPGDDGMTVVTPAHPTAIDGKGSARLDKSDTVDSGKAEVDHNGATSPDTTGDSEPSHPAPGTPVVHDPEVKSSVRDDSGTTGRADASGDDGGRSSGDQYGGGHH</sequence>
<feature type="region of interest" description="Disordered" evidence="1">
    <location>
        <begin position="43"/>
        <end position="173"/>
    </location>
</feature>
<name>A0ABW0NTF1_9MICO</name>
<organism evidence="3 4">
    <name type="scientific">Lysinimonas soli</name>
    <dbReference type="NCBI Taxonomy" id="1074233"/>
    <lineage>
        <taxon>Bacteria</taxon>
        <taxon>Bacillati</taxon>
        <taxon>Actinomycetota</taxon>
        <taxon>Actinomycetes</taxon>
        <taxon>Micrococcales</taxon>
        <taxon>Microbacteriaceae</taxon>
        <taxon>Lysinimonas</taxon>
    </lineage>
</organism>
<feature type="signal peptide" evidence="2">
    <location>
        <begin position="1"/>
        <end position="28"/>
    </location>
</feature>
<evidence type="ECO:0000256" key="1">
    <source>
        <dbReference type="SAM" id="MobiDB-lite"/>
    </source>
</evidence>
<dbReference type="EMBL" id="JBHSMG010000004">
    <property type="protein sequence ID" value="MFC5503367.1"/>
    <property type="molecule type" value="Genomic_DNA"/>
</dbReference>
<reference evidence="4" key="1">
    <citation type="journal article" date="2019" name="Int. J. Syst. Evol. Microbiol.">
        <title>The Global Catalogue of Microorganisms (GCM) 10K type strain sequencing project: providing services to taxonomists for standard genome sequencing and annotation.</title>
        <authorList>
            <consortium name="The Broad Institute Genomics Platform"/>
            <consortium name="The Broad Institute Genome Sequencing Center for Infectious Disease"/>
            <person name="Wu L."/>
            <person name="Ma J."/>
        </authorList>
    </citation>
    <scope>NUCLEOTIDE SEQUENCE [LARGE SCALE GENOMIC DNA]</scope>
    <source>
        <strain evidence="4">CGMCC 4.6997</strain>
    </source>
</reference>
<accession>A0ABW0NTF1</accession>
<evidence type="ECO:0000313" key="4">
    <source>
        <dbReference type="Proteomes" id="UP001596039"/>
    </source>
</evidence>
<evidence type="ECO:0000256" key="2">
    <source>
        <dbReference type="SAM" id="SignalP"/>
    </source>
</evidence>
<feature type="compositionally biased region" description="Basic and acidic residues" evidence="1">
    <location>
        <begin position="135"/>
        <end position="147"/>
    </location>
</feature>
<keyword evidence="4" id="KW-1185">Reference proteome</keyword>
<gene>
    <name evidence="3" type="ORF">ACFPJ4_14055</name>
</gene>
<dbReference type="RefSeq" id="WP_386741079.1">
    <property type="nucleotide sequence ID" value="NZ_JBHSMG010000004.1"/>
</dbReference>